<protein>
    <recommendedName>
        <fullName evidence="9">Peptidase M20 dimerisation domain-containing protein</fullName>
    </recommendedName>
</protein>
<dbReference type="EMBL" id="SZYD01002231">
    <property type="protein sequence ID" value="KAC9787242.1"/>
    <property type="molecule type" value="Genomic_DNA"/>
</dbReference>
<comment type="caution">
    <text evidence="7">The sequence shown here is derived from an EMBL/GenBank/DDBJ whole genome shotgun (WGS) entry which is preliminary data.</text>
</comment>
<evidence type="ECO:0000256" key="2">
    <source>
        <dbReference type="ARBA" id="ARBA00022729"/>
    </source>
</evidence>
<dbReference type="GO" id="GO:0046872">
    <property type="term" value="F:metal ion binding"/>
    <property type="evidence" value="ECO:0007669"/>
    <property type="project" value="UniProtKB-KW"/>
</dbReference>
<accession>A0A5N6LC21</accession>
<dbReference type="SUPFAM" id="SSF53187">
    <property type="entry name" value="Zn-dependent exopeptidases"/>
    <property type="match status" value="1"/>
</dbReference>
<evidence type="ECO:0000256" key="4">
    <source>
        <dbReference type="ARBA" id="ARBA00023211"/>
    </source>
</evidence>
<feature type="binding site" evidence="5">
    <location>
        <position position="188"/>
    </location>
    <ligand>
        <name>Mn(2+)</name>
        <dbReference type="ChEBI" id="CHEBI:29035"/>
        <label>2</label>
    </ligand>
</feature>
<organism evidence="7 8">
    <name type="scientific">Mikania micrantha</name>
    <name type="common">bitter vine</name>
    <dbReference type="NCBI Taxonomy" id="192012"/>
    <lineage>
        <taxon>Eukaryota</taxon>
        <taxon>Viridiplantae</taxon>
        <taxon>Streptophyta</taxon>
        <taxon>Embryophyta</taxon>
        <taxon>Tracheophyta</taxon>
        <taxon>Spermatophyta</taxon>
        <taxon>Magnoliopsida</taxon>
        <taxon>eudicotyledons</taxon>
        <taxon>Gunneridae</taxon>
        <taxon>Pentapetalae</taxon>
        <taxon>asterids</taxon>
        <taxon>campanulids</taxon>
        <taxon>Asterales</taxon>
        <taxon>Asteraceae</taxon>
        <taxon>Asteroideae</taxon>
        <taxon>Heliantheae alliance</taxon>
        <taxon>Eupatorieae</taxon>
        <taxon>Mikania</taxon>
    </lineage>
</organism>
<feature type="chain" id="PRO_5024448428" description="Peptidase M20 dimerisation domain-containing protein" evidence="6">
    <location>
        <begin position="23"/>
        <end position="472"/>
    </location>
</feature>
<keyword evidence="3" id="KW-0378">Hydrolase</keyword>
<dbReference type="Proteomes" id="UP000326396">
    <property type="component" value="Unassembled WGS sequence"/>
</dbReference>
<dbReference type="InterPro" id="IPR036264">
    <property type="entry name" value="Bact_exopeptidase_dim_dom"/>
</dbReference>
<keyword evidence="4 5" id="KW-0464">Manganese</keyword>
<keyword evidence="5" id="KW-0479">Metal-binding</keyword>
<comment type="cofactor">
    <cofactor evidence="5">
        <name>Mn(2+)</name>
        <dbReference type="ChEBI" id="CHEBI:29035"/>
    </cofactor>
    <text evidence="5">The Mn(2+) ion enhances activity.</text>
</comment>
<feature type="binding site" evidence="5">
    <location>
        <position position="152"/>
    </location>
    <ligand>
        <name>Mn(2+)</name>
        <dbReference type="ChEBI" id="CHEBI:29035"/>
        <label>2</label>
    </ligand>
</feature>
<feature type="binding site" evidence="5">
    <location>
        <position position="417"/>
    </location>
    <ligand>
        <name>Mn(2+)</name>
        <dbReference type="ChEBI" id="CHEBI:29035"/>
        <label>2</label>
    </ligand>
</feature>
<feature type="binding site" evidence="5">
    <location>
        <position position="212"/>
    </location>
    <ligand>
        <name>Mn(2+)</name>
        <dbReference type="ChEBI" id="CHEBI:29035"/>
        <label>2</label>
    </ligand>
</feature>
<keyword evidence="8" id="KW-1185">Reference proteome</keyword>
<dbReference type="GO" id="GO:0010179">
    <property type="term" value="F:IAA-Ala conjugate hydrolase activity"/>
    <property type="evidence" value="ECO:0007669"/>
    <property type="project" value="TreeGrafter"/>
</dbReference>
<gene>
    <name evidence="7" type="ORF">E3N88_45257</name>
</gene>
<evidence type="ECO:0000256" key="5">
    <source>
        <dbReference type="PIRSR" id="PIRSR005962-1"/>
    </source>
</evidence>
<sequence length="472" mass="52238">MHFSHMILITLTFLLLPPSSSSSSSSSPETINNQPRCLNPFLQHKNDSLKDYILSLANHVDTANWIKNIRREIHEYPELAFEEIRTSSVIRRELDKMSIGYRWPVARTGVVAFVGSGLPPFVALRADMDALPIQELVEWEHKSKIDGKMHACGHDAHVAMLLGAAKILKQLETELQGTVILIFQPAEETGEGAKEMIKEGVVEKVEAIFGLHLVLSSDSGVVATREGEFLAGCGCFKAVIHGCMIPPQDPILAVSASILSLQHIVSRESDPLDTPVVSVAMVRGGSDDLNVIPDSVSIAGTYRAFSKKTFYALGERIQEVIKSQSLVYGCSSVVDLEGNEFPRVPPTVNDKRIYDHVIRVSNLIVGEGNVEIAPVFMGSEDFAFYMDMDGDDVKIPGCMAFLGMKNRSILHHQHSPHSPYYTVDEDVLPTGSALHAAFAYTYLLILTSHPSTDHYYIYIYMLTTYLPNTYLN</sequence>
<dbReference type="AlphaFoldDB" id="A0A5N6LC21"/>
<dbReference type="Gene3D" id="3.40.630.10">
    <property type="entry name" value="Zn peptidases"/>
    <property type="match status" value="1"/>
</dbReference>
<dbReference type="PANTHER" id="PTHR11014:SF147">
    <property type="entry name" value="PEPTIDASE M20 DIMERISATION DOMAIN-CONTAINING PROTEIN"/>
    <property type="match status" value="1"/>
</dbReference>
<reference evidence="7 8" key="1">
    <citation type="submission" date="2019-05" db="EMBL/GenBank/DDBJ databases">
        <title>Mikania micrantha, genome provides insights into the molecular mechanism of rapid growth.</title>
        <authorList>
            <person name="Liu B."/>
        </authorList>
    </citation>
    <scope>NUCLEOTIDE SEQUENCE [LARGE SCALE GENOMIC DNA]</scope>
    <source>
        <strain evidence="7">NLD-2019</strain>
        <tissue evidence="7">Leaf</tissue>
    </source>
</reference>
<dbReference type="PANTHER" id="PTHR11014">
    <property type="entry name" value="PEPTIDASE M20 FAMILY MEMBER"/>
    <property type="match status" value="1"/>
</dbReference>
<dbReference type="SUPFAM" id="SSF55031">
    <property type="entry name" value="Bacterial exopeptidase dimerisation domain"/>
    <property type="match status" value="1"/>
</dbReference>
<feature type="signal peptide" evidence="6">
    <location>
        <begin position="1"/>
        <end position="22"/>
    </location>
</feature>
<dbReference type="Gene3D" id="3.30.70.360">
    <property type="match status" value="1"/>
</dbReference>
<dbReference type="OrthoDB" id="6119954at2759"/>
<dbReference type="Pfam" id="PF01546">
    <property type="entry name" value="Peptidase_M20"/>
    <property type="match status" value="1"/>
</dbReference>
<dbReference type="PIRSF" id="PIRSF005962">
    <property type="entry name" value="Pept_M20D_amidohydro"/>
    <property type="match status" value="1"/>
</dbReference>
<dbReference type="CDD" id="cd08017">
    <property type="entry name" value="M20_IAA_Hyd"/>
    <property type="match status" value="1"/>
</dbReference>
<comment type="similarity">
    <text evidence="1">Belongs to the peptidase M20 family.</text>
</comment>
<evidence type="ECO:0000256" key="3">
    <source>
        <dbReference type="ARBA" id="ARBA00022801"/>
    </source>
</evidence>
<evidence type="ECO:0000256" key="1">
    <source>
        <dbReference type="ARBA" id="ARBA00006153"/>
    </source>
</evidence>
<evidence type="ECO:0008006" key="9">
    <source>
        <dbReference type="Google" id="ProtNLM"/>
    </source>
</evidence>
<feature type="binding site" evidence="5">
    <location>
        <position position="154"/>
    </location>
    <ligand>
        <name>Mn(2+)</name>
        <dbReference type="ChEBI" id="CHEBI:29035"/>
        <label>2</label>
    </ligand>
</feature>
<dbReference type="InterPro" id="IPR044757">
    <property type="entry name" value="ILR1-like_Hyd"/>
</dbReference>
<dbReference type="InterPro" id="IPR017439">
    <property type="entry name" value="Amidohydrolase"/>
</dbReference>
<dbReference type="GO" id="GO:0009850">
    <property type="term" value="P:auxin metabolic process"/>
    <property type="evidence" value="ECO:0007669"/>
    <property type="project" value="InterPro"/>
</dbReference>
<dbReference type="GO" id="GO:0005783">
    <property type="term" value="C:endoplasmic reticulum"/>
    <property type="evidence" value="ECO:0007669"/>
    <property type="project" value="TreeGrafter"/>
</dbReference>
<name>A0A5N6LC21_9ASTR</name>
<evidence type="ECO:0000256" key="6">
    <source>
        <dbReference type="SAM" id="SignalP"/>
    </source>
</evidence>
<dbReference type="InterPro" id="IPR002933">
    <property type="entry name" value="Peptidase_M20"/>
</dbReference>
<proteinExistence type="inferred from homology"/>
<keyword evidence="2 6" id="KW-0732">Signal</keyword>
<dbReference type="NCBIfam" id="TIGR01891">
    <property type="entry name" value="amidohydrolases"/>
    <property type="match status" value="1"/>
</dbReference>
<evidence type="ECO:0000313" key="7">
    <source>
        <dbReference type="EMBL" id="KAC9787242.1"/>
    </source>
</evidence>
<dbReference type="FunFam" id="3.30.70.360:FF:000001">
    <property type="entry name" value="N-acetyldiaminopimelate deacetylase"/>
    <property type="match status" value="1"/>
</dbReference>
<evidence type="ECO:0000313" key="8">
    <source>
        <dbReference type="Proteomes" id="UP000326396"/>
    </source>
</evidence>